<organism evidence="12 13">
    <name type="scientific">Anaeramoeba flamelloides</name>
    <dbReference type="NCBI Taxonomy" id="1746091"/>
    <lineage>
        <taxon>Eukaryota</taxon>
        <taxon>Metamonada</taxon>
        <taxon>Anaeramoebidae</taxon>
        <taxon>Anaeramoeba</taxon>
    </lineage>
</organism>
<dbReference type="Pfam" id="PF00023">
    <property type="entry name" value="Ank"/>
    <property type="match status" value="1"/>
</dbReference>
<comment type="similarity">
    <text evidence="2">Belongs to the TMEM19 family.</text>
</comment>
<proteinExistence type="inferred from homology"/>
<dbReference type="InterPro" id="IPR000219">
    <property type="entry name" value="DH_dom"/>
</dbReference>
<dbReference type="CDD" id="cd00160">
    <property type="entry name" value="RhoGEF"/>
    <property type="match status" value="1"/>
</dbReference>
<dbReference type="PROSITE" id="PS50297">
    <property type="entry name" value="ANK_REP_REGION"/>
    <property type="match status" value="7"/>
</dbReference>
<evidence type="ECO:0000256" key="4">
    <source>
        <dbReference type="ARBA" id="ARBA00022737"/>
    </source>
</evidence>
<evidence type="ECO:0000256" key="1">
    <source>
        <dbReference type="ARBA" id="ARBA00004141"/>
    </source>
</evidence>
<gene>
    <name evidence="12" type="ORF">M0813_01713</name>
</gene>
<dbReference type="SUPFAM" id="SSF48403">
    <property type="entry name" value="Ankyrin repeat"/>
    <property type="match status" value="3"/>
</dbReference>
<dbReference type="Gene3D" id="1.20.900.10">
    <property type="entry name" value="Dbl homology (DH) domain"/>
    <property type="match status" value="1"/>
</dbReference>
<feature type="signal peptide" evidence="10">
    <location>
        <begin position="1"/>
        <end position="20"/>
    </location>
</feature>
<comment type="subcellular location">
    <subcellularLocation>
        <location evidence="1">Membrane</location>
        <topology evidence="1">Multi-pass membrane protein</topology>
    </subcellularLocation>
</comment>
<comment type="caution">
    <text evidence="12">The sequence shown here is derived from an EMBL/GenBank/DDBJ whole genome shotgun (WGS) entry which is preliminary data.</text>
</comment>
<dbReference type="Proteomes" id="UP001150062">
    <property type="component" value="Unassembled WGS sequence"/>
</dbReference>
<feature type="repeat" description="ANK" evidence="8">
    <location>
        <begin position="545"/>
        <end position="577"/>
    </location>
</feature>
<keyword evidence="13" id="KW-1185">Reference proteome</keyword>
<dbReference type="Pfam" id="PF01940">
    <property type="entry name" value="DUF92"/>
    <property type="match status" value="1"/>
</dbReference>
<evidence type="ECO:0000256" key="8">
    <source>
        <dbReference type="PROSITE-ProRule" id="PRU00023"/>
    </source>
</evidence>
<feature type="chain" id="PRO_5045362440" evidence="10">
    <location>
        <begin position="21"/>
        <end position="1588"/>
    </location>
</feature>
<evidence type="ECO:0000256" key="5">
    <source>
        <dbReference type="ARBA" id="ARBA00022989"/>
    </source>
</evidence>
<evidence type="ECO:0000256" key="3">
    <source>
        <dbReference type="ARBA" id="ARBA00022692"/>
    </source>
</evidence>
<dbReference type="SMART" id="SM00325">
    <property type="entry name" value="RhoGEF"/>
    <property type="match status" value="1"/>
</dbReference>
<feature type="repeat" description="ANK" evidence="8">
    <location>
        <begin position="613"/>
        <end position="645"/>
    </location>
</feature>
<dbReference type="Pfam" id="PF00621">
    <property type="entry name" value="RhoGEF"/>
    <property type="match status" value="1"/>
</dbReference>
<keyword evidence="6 8" id="KW-0040">ANK repeat</keyword>
<evidence type="ECO:0000256" key="2">
    <source>
        <dbReference type="ARBA" id="ARBA00009012"/>
    </source>
</evidence>
<feature type="repeat" description="ANK" evidence="8">
    <location>
        <begin position="306"/>
        <end position="338"/>
    </location>
</feature>
<evidence type="ECO:0000256" key="6">
    <source>
        <dbReference type="ARBA" id="ARBA00023043"/>
    </source>
</evidence>
<keyword evidence="3 9" id="KW-0812">Transmembrane</keyword>
<feature type="repeat" description="ANK" evidence="8">
    <location>
        <begin position="578"/>
        <end position="610"/>
    </location>
</feature>
<accession>A0ABQ8YX22</accession>
<keyword evidence="7 9" id="KW-0472">Membrane</keyword>
<dbReference type="PANTHER" id="PTHR24198">
    <property type="entry name" value="ANKYRIN REPEAT AND PROTEIN KINASE DOMAIN-CONTAINING PROTEIN"/>
    <property type="match status" value="1"/>
</dbReference>
<evidence type="ECO:0000313" key="13">
    <source>
        <dbReference type="Proteomes" id="UP001150062"/>
    </source>
</evidence>
<name>A0ABQ8YX22_9EUKA</name>
<reference evidence="12" key="1">
    <citation type="submission" date="2022-08" db="EMBL/GenBank/DDBJ databases">
        <title>Novel sulfate-reducing endosymbionts in the free-living metamonad Anaeramoeba.</title>
        <authorList>
            <person name="Jerlstrom-Hultqvist J."/>
            <person name="Cepicka I."/>
            <person name="Gallot-Lavallee L."/>
            <person name="Salas-Leiva D."/>
            <person name="Curtis B.A."/>
            <person name="Zahonova K."/>
            <person name="Pipaliya S."/>
            <person name="Dacks J."/>
            <person name="Roger A.J."/>
        </authorList>
    </citation>
    <scope>NUCLEOTIDE SEQUENCE</scope>
    <source>
        <strain evidence="12">Schooner1</strain>
    </source>
</reference>
<dbReference type="EMBL" id="JAOAOG010000102">
    <property type="protein sequence ID" value="KAJ6249114.1"/>
    <property type="molecule type" value="Genomic_DNA"/>
</dbReference>
<dbReference type="Pfam" id="PF12796">
    <property type="entry name" value="Ank_2"/>
    <property type="match status" value="6"/>
</dbReference>
<evidence type="ECO:0000259" key="11">
    <source>
        <dbReference type="PROSITE" id="PS50010"/>
    </source>
</evidence>
<keyword evidence="4" id="KW-0677">Repeat</keyword>
<feature type="transmembrane region" description="Helical" evidence="9">
    <location>
        <begin position="131"/>
        <end position="155"/>
    </location>
</feature>
<dbReference type="PROSITE" id="PS50088">
    <property type="entry name" value="ANK_REPEAT"/>
    <property type="match status" value="8"/>
</dbReference>
<feature type="domain" description="DH" evidence="11">
    <location>
        <begin position="1053"/>
        <end position="1236"/>
    </location>
</feature>
<feature type="transmembrane region" description="Helical" evidence="9">
    <location>
        <begin position="176"/>
        <end position="198"/>
    </location>
</feature>
<dbReference type="InterPro" id="IPR002110">
    <property type="entry name" value="Ankyrin_rpt"/>
</dbReference>
<feature type="repeat" description="ANK" evidence="8">
    <location>
        <begin position="734"/>
        <end position="766"/>
    </location>
</feature>
<dbReference type="InterPro" id="IPR036770">
    <property type="entry name" value="Ankyrin_rpt-contain_sf"/>
</dbReference>
<evidence type="ECO:0000256" key="9">
    <source>
        <dbReference type="SAM" id="Phobius"/>
    </source>
</evidence>
<dbReference type="InterPro" id="IPR002794">
    <property type="entry name" value="DUF92_TMEM19"/>
</dbReference>
<feature type="repeat" description="ANK" evidence="8">
    <location>
        <begin position="453"/>
        <end position="485"/>
    </location>
</feature>
<dbReference type="SUPFAM" id="SSF48065">
    <property type="entry name" value="DBL homology domain (DH-domain)"/>
    <property type="match status" value="1"/>
</dbReference>
<feature type="repeat" description="ANK" evidence="8">
    <location>
        <begin position="872"/>
        <end position="904"/>
    </location>
</feature>
<dbReference type="Gene3D" id="1.25.40.20">
    <property type="entry name" value="Ankyrin repeat-containing domain"/>
    <property type="match status" value="4"/>
</dbReference>
<evidence type="ECO:0000256" key="7">
    <source>
        <dbReference type="ARBA" id="ARBA00023136"/>
    </source>
</evidence>
<sequence length="1588" mass="182213">MCSFLFIAIIITFFFFSVYATKLNAKIKKQTEDHYKPSGHRNYKQVLSNGGSIPPLICLLTLKYFNNDTYYLDFATNKISSIVVSMFAGFYCSSLADTLSSEIGIASKGLPRLITKPWKKVMRGTNGAVSLLGFLASLFGGFAIGMNFYIHYLLYHYGLINNQNVMYNNYKSQWPFVIICVFTGFFGSLVDSILGATLEPTLFCTVKNKIVKLRSPTTITITGHNILSNNLVNFISCTIACLFYSQTQPEDLEFFMRIHSGMITKLVNEYDQNGRTALHYCCSHSCTLSNLLLDRGANPNLPTLTGGHVPLFVSCHKKNPETFRLLLERGADLQITDLQNWNVMHWISHSDASDCLKELLKHQKFDTTKLLKLFQQKDTSGNLPLHIMALSNATKCLLVLGPHFKKWETNPDDLNNWGYAPLHLAVKKNFEIFVRAFLALKTLKKDINIYSSKGKSPLHYSINQKNAKIMELLFKNGADIYQTSKKSSLNSLKIIRQSQDEELCSRILQFIDEPPIWGVLKNGNEKQFFSLVKNDPEQVNVFDRKGNTPLHYIANNGNVNFLEIILNYVKNIDIINFNNQTPLHCAIRKNYFKIVNLLCEHGSDLNLTKEPKVKYSSLHQAIKQNNFQIISFLIKSGVNINLKTREKKETTGLHLCLKEIIKNQDHSKQKKTGKEILELLLNSRITNQQLEINLADHKGRTSLNYWVSKIRSEELDITEMLLKKEANSSIFNNEGLNTLHIAIERQFDSIVKLLLKYNVEITPTRNGIPALHLSISTTDNTSIALTLLEYPNCLVMKKDSEGNTAYHLAAIYSRREHLAIFHQSKSDFSWKNNEGNTVLHVACQAKNNKIGLQTILGQGENVKEKLSLINNKGQTALHIAASHGFIEYVDILIERGIQIEDKDDDGYNSTTLSGICQQKICFNHLLQRGGISLPHLALQNGNFQQFIRFIKNGFPVEYLDLEGYSCLHRILINGDNELLSKIINYIKDINSKTINGETPIQIAAKMGNLKACRILVPMGAELRKYEEGGNWPHVLAKNNNYPEVAEYLSREFKYACSVFEIYETEEHYLNNLELLIYKIIIPLQKNNILKTEEIEIIFGNIEDLYQAHFQFHIRLKRRLIEKKSPKTDISDIIIESIPSFACYQNYAKNYENATSMLKKCNQKQPYENFIKEIFSKEKIKGTSVKNLIHNPIRRLPDLQLLIKSMIKKSHPDNSDIQAIQTAHKNISVLCDFLNSVIHQNKNRSMLKKLQNSFKNGIKIQLFKNNPLPDFLKKGMLYFNEINIPKEYLENENYNSDNLNIYNKKSINYLWASTKKNKESIINTISNINLTSFTLGNKGKNNVQPNSQRDTIFNMNSILLKEDPKMSKKDLCKNHKIRKIFLFSNSMIICSGKSAPFEVIAVFKLINTFFLYDPNFVLLKSGHIGFILFTETGSFLFSSNDSQCINDWCEIIQKTIETDKRNYKEKCDNILLNQIEAMKLLSNNIGNEDDDDDDYNDNEENGNSNMLFKNSFNHRFTTICYYIQIDLNSYSMVVKNRKFTGFLENKKKIKKMLTKYILSSKQGKYIFKDTFKFIIIPLDSLPNQYFLEI</sequence>
<protein>
    <submittedName>
        <fullName evidence="12">No mechanoreceptor potential c</fullName>
    </submittedName>
</protein>
<feature type="repeat" description="ANK" evidence="8">
    <location>
        <begin position="995"/>
        <end position="1027"/>
    </location>
</feature>
<dbReference type="PRINTS" id="PR01415">
    <property type="entry name" value="ANKYRIN"/>
</dbReference>
<dbReference type="PROSITE" id="PS50010">
    <property type="entry name" value="DH_2"/>
    <property type="match status" value="1"/>
</dbReference>
<dbReference type="SMART" id="SM00248">
    <property type="entry name" value="ANK"/>
    <property type="match status" value="17"/>
</dbReference>
<dbReference type="SUPFAM" id="SSF50729">
    <property type="entry name" value="PH domain-like"/>
    <property type="match status" value="1"/>
</dbReference>
<dbReference type="InterPro" id="IPR035899">
    <property type="entry name" value="DBL_dom_sf"/>
</dbReference>
<evidence type="ECO:0000256" key="10">
    <source>
        <dbReference type="SAM" id="SignalP"/>
    </source>
</evidence>
<dbReference type="PANTHER" id="PTHR24198:SF165">
    <property type="entry name" value="ANKYRIN REPEAT-CONTAINING PROTEIN-RELATED"/>
    <property type="match status" value="1"/>
</dbReference>
<evidence type="ECO:0000313" key="12">
    <source>
        <dbReference type="EMBL" id="KAJ6249114.1"/>
    </source>
</evidence>
<keyword evidence="10" id="KW-0732">Signal</keyword>
<keyword evidence="5 9" id="KW-1133">Transmembrane helix</keyword>